<dbReference type="InterPro" id="IPR036291">
    <property type="entry name" value="NAD(P)-bd_dom_sf"/>
</dbReference>
<dbReference type="EMBL" id="LFJN01000035">
    <property type="protein sequence ID" value="KPI35982.1"/>
    <property type="molecule type" value="Genomic_DNA"/>
</dbReference>
<dbReference type="PANTHER" id="PTHR44169:SF6">
    <property type="entry name" value="NADPH-DEPENDENT 1-ACYLDIHYDROXYACETONE PHOSPHATE REDUCTASE"/>
    <property type="match status" value="1"/>
</dbReference>
<dbReference type="GO" id="GO:0019433">
    <property type="term" value="P:triglyceride catabolic process"/>
    <property type="evidence" value="ECO:0007669"/>
    <property type="project" value="TreeGrafter"/>
</dbReference>
<dbReference type="GO" id="GO:0000140">
    <property type="term" value="F:acylglycerone-phosphate reductase (NADP+) activity"/>
    <property type="evidence" value="ECO:0007669"/>
    <property type="project" value="TreeGrafter"/>
</dbReference>
<evidence type="ECO:0000256" key="2">
    <source>
        <dbReference type="ARBA" id="ARBA00022857"/>
    </source>
</evidence>
<dbReference type="VEuPathDB" id="FungiDB:AB675_10480"/>
<evidence type="ECO:0000313" key="6">
    <source>
        <dbReference type="Proteomes" id="UP000038010"/>
    </source>
</evidence>
<dbReference type="GO" id="GO:0006654">
    <property type="term" value="P:phosphatidic acid biosynthetic process"/>
    <property type="evidence" value="ECO:0007669"/>
    <property type="project" value="TreeGrafter"/>
</dbReference>
<dbReference type="PRINTS" id="PR00081">
    <property type="entry name" value="GDHRDH"/>
</dbReference>
<dbReference type="PANTHER" id="PTHR44169">
    <property type="entry name" value="NADPH-DEPENDENT 1-ACYLDIHYDROXYACETONE PHOSPHATE REDUCTASE"/>
    <property type="match status" value="1"/>
</dbReference>
<accession>A0A0N1H3A2</accession>
<evidence type="ECO:0000256" key="4">
    <source>
        <dbReference type="RuleBase" id="RU000363"/>
    </source>
</evidence>
<keyword evidence="3" id="KW-0560">Oxidoreductase</keyword>
<dbReference type="GeneID" id="28731136"/>
<dbReference type="Gene3D" id="3.40.50.720">
    <property type="entry name" value="NAD(P)-binding Rossmann-like Domain"/>
    <property type="match status" value="1"/>
</dbReference>
<dbReference type="AlphaFoldDB" id="A0A0N1H3A2"/>
<dbReference type="RefSeq" id="XP_017995945.1">
    <property type="nucleotide sequence ID" value="XM_018139256.1"/>
</dbReference>
<dbReference type="GO" id="GO:0005783">
    <property type="term" value="C:endoplasmic reticulum"/>
    <property type="evidence" value="ECO:0007669"/>
    <property type="project" value="TreeGrafter"/>
</dbReference>
<gene>
    <name evidence="5" type="ORF">AB675_10480</name>
</gene>
<dbReference type="SUPFAM" id="SSF51735">
    <property type="entry name" value="NAD(P)-binding Rossmann-fold domains"/>
    <property type="match status" value="1"/>
</dbReference>
<dbReference type="InterPro" id="IPR002347">
    <property type="entry name" value="SDR_fam"/>
</dbReference>
<evidence type="ECO:0000313" key="5">
    <source>
        <dbReference type="EMBL" id="KPI35982.1"/>
    </source>
</evidence>
<proteinExistence type="inferred from homology"/>
<keyword evidence="6" id="KW-1185">Reference proteome</keyword>
<dbReference type="GO" id="GO:0005811">
    <property type="term" value="C:lipid droplet"/>
    <property type="evidence" value="ECO:0007669"/>
    <property type="project" value="TreeGrafter"/>
</dbReference>
<reference evidence="5 6" key="1">
    <citation type="submission" date="2015-06" db="EMBL/GenBank/DDBJ databases">
        <title>Draft genome of the ant-associated black yeast Phialophora attae CBS 131958.</title>
        <authorList>
            <person name="Moreno L.F."/>
            <person name="Stielow B.J."/>
            <person name="de Hoog S."/>
            <person name="Vicente V.A."/>
            <person name="Weiss V.A."/>
            <person name="de Vries M."/>
            <person name="Cruz L.M."/>
            <person name="Souza E.M."/>
        </authorList>
    </citation>
    <scope>NUCLEOTIDE SEQUENCE [LARGE SCALE GENOMIC DNA]</scope>
    <source>
        <strain evidence="5 6">CBS 131958</strain>
    </source>
</reference>
<comment type="caution">
    <text evidence="5">The sequence shown here is derived from an EMBL/GenBank/DDBJ whole genome shotgun (WGS) entry which is preliminary data.</text>
</comment>
<dbReference type="STRING" id="1664694.A0A0N1H3A2"/>
<dbReference type="GO" id="GO:0004806">
    <property type="term" value="F:triacylglycerol lipase activity"/>
    <property type="evidence" value="ECO:0007669"/>
    <property type="project" value="TreeGrafter"/>
</dbReference>
<evidence type="ECO:0000256" key="3">
    <source>
        <dbReference type="ARBA" id="ARBA00023002"/>
    </source>
</evidence>
<comment type="similarity">
    <text evidence="1 4">Belongs to the short-chain dehydrogenases/reductases (SDR) family.</text>
</comment>
<dbReference type="Proteomes" id="UP000038010">
    <property type="component" value="Unassembled WGS sequence"/>
</dbReference>
<evidence type="ECO:0000256" key="1">
    <source>
        <dbReference type="ARBA" id="ARBA00006484"/>
    </source>
</evidence>
<dbReference type="Pfam" id="PF00106">
    <property type="entry name" value="adh_short"/>
    <property type="match status" value="1"/>
</dbReference>
<organism evidence="5 6">
    <name type="scientific">Cyphellophora attinorum</name>
    <dbReference type="NCBI Taxonomy" id="1664694"/>
    <lineage>
        <taxon>Eukaryota</taxon>
        <taxon>Fungi</taxon>
        <taxon>Dikarya</taxon>
        <taxon>Ascomycota</taxon>
        <taxon>Pezizomycotina</taxon>
        <taxon>Eurotiomycetes</taxon>
        <taxon>Chaetothyriomycetidae</taxon>
        <taxon>Chaetothyriales</taxon>
        <taxon>Cyphellophoraceae</taxon>
        <taxon>Cyphellophora</taxon>
    </lineage>
</organism>
<dbReference type="OrthoDB" id="2102561at2759"/>
<dbReference type="PRINTS" id="PR00080">
    <property type="entry name" value="SDRFAMILY"/>
</dbReference>
<protein>
    <submittedName>
        <fullName evidence="5">NADPH-dependent 1-acyldihydroxyacetone phosphate</fullName>
    </submittedName>
</protein>
<sequence>MPPEPNKFTALITGCSDGGLGAALAKALHSRGVRVLATARDLSKTESLQKLDIKCFELDVLNDESIQSCLATVKSTCHKGLNMLINNAGGGHYMPFLHLDLQKARELFDVNLWSHLAVTQAFLPLLMQTAAEQGIALLVNQTSISSTLRTPYHSAYSASKAALASFSATQRIELRPFGIRVVDLKTGSTESNFSENRTNALTLPPDSPYMPIKEKVENVIRGDATEAYAEDQDKWAQNVVDDLLREGGPPAEIWRGGAAGRVKLLQGGLESVVPPDLGDGGFMKLGGLDLLEDMVKKERAE</sequence>
<name>A0A0N1H3A2_9EURO</name>
<keyword evidence="2" id="KW-0521">NADP</keyword>
<dbReference type="PROSITE" id="PS00061">
    <property type="entry name" value="ADH_SHORT"/>
    <property type="match status" value="1"/>
</dbReference>
<dbReference type="InterPro" id="IPR020904">
    <property type="entry name" value="Sc_DH/Rdtase_CS"/>
</dbReference>